<feature type="transmembrane region" description="Helical" evidence="6">
    <location>
        <begin position="331"/>
        <end position="352"/>
    </location>
</feature>
<gene>
    <name evidence="8" type="ORF">OGAPHI_004752</name>
</gene>
<evidence type="ECO:0000313" key="8">
    <source>
        <dbReference type="EMBL" id="KAH3664038.1"/>
    </source>
</evidence>
<evidence type="ECO:0000256" key="1">
    <source>
        <dbReference type="ARBA" id="ARBA00004141"/>
    </source>
</evidence>
<dbReference type="GeneID" id="70236717"/>
<feature type="transmembrane region" description="Helical" evidence="6">
    <location>
        <begin position="235"/>
        <end position="254"/>
    </location>
</feature>
<evidence type="ECO:0000259" key="7">
    <source>
        <dbReference type="PROSITE" id="PS50850"/>
    </source>
</evidence>
<dbReference type="PANTHER" id="PTHR23502">
    <property type="entry name" value="MAJOR FACILITATOR SUPERFAMILY"/>
    <property type="match status" value="1"/>
</dbReference>
<evidence type="ECO:0000256" key="6">
    <source>
        <dbReference type="SAM" id="Phobius"/>
    </source>
</evidence>
<reference evidence="8" key="2">
    <citation type="submission" date="2021-01" db="EMBL/GenBank/DDBJ databases">
        <authorList>
            <person name="Schikora-Tamarit M.A."/>
        </authorList>
    </citation>
    <scope>NUCLEOTIDE SEQUENCE</scope>
    <source>
        <strain evidence="8">CBS6075</strain>
    </source>
</reference>
<comment type="subcellular location">
    <subcellularLocation>
        <location evidence="1">Membrane</location>
        <topology evidence="1">Multi-pass membrane protein</topology>
    </subcellularLocation>
</comment>
<feature type="compositionally biased region" description="Basic and acidic residues" evidence="5">
    <location>
        <begin position="1"/>
        <end position="11"/>
    </location>
</feature>
<keyword evidence="3 6" id="KW-1133">Transmembrane helix</keyword>
<dbReference type="GO" id="GO:0005886">
    <property type="term" value="C:plasma membrane"/>
    <property type="evidence" value="ECO:0007669"/>
    <property type="project" value="TreeGrafter"/>
</dbReference>
<dbReference type="InterPro" id="IPR011701">
    <property type="entry name" value="MFS"/>
</dbReference>
<feature type="transmembrane region" description="Helical" evidence="6">
    <location>
        <begin position="178"/>
        <end position="195"/>
    </location>
</feature>
<proteinExistence type="predicted"/>
<dbReference type="PANTHER" id="PTHR23502:SF64">
    <property type="entry name" value="TRANSPORTER, PUTATIVE (AFU_ORTHOLOGUE AFUA_3G11760)-RELATED"/>
    <property type="match status" value="1"/>
</dbReference>
<feature type="transmembrane region" description="Helical" evidence="6">
    <location>
        <begin position="122"/>
        <end position="141"/>
    </location>
</feature>
<keyword evidence="9" id="KW-1185">Reference proteome</keyword>
<keyword evidence="4 6" id="KW-0472">Membrane</keyword>
<dbReference type="PROSITE" id="PS50850">
    <property type="entry name" value="MFS"/>
    <property type="match status" value="1"/>
</dbReference>
<reference evidence="8" key="1">
    <citation type="journal article" date="2021" name="Open Biol.">
        <title>Shared evolutionary footprints suggest mitochondrial oxidative damage underlies multiple complex I losses in fungi.</title>
        <authorList>
            <person name="Schikora-Tamarit M.A."/>
            <person name="Marcet-Houben M."/>
            <person name="Nosek J."/>
            <person name="Gabaldon T."/>
        </authorList>
    </citation>
    <scope>NUCLEOTIDE SEQUENCE</scope>
    <source>
        <strain evidence="8">CBS6075</strain>
    </source>
</reference>
<dbReference type="Proteomes" id="UP000769157">
    <property type="component" value="Unassembled WGS sequence"/>
</dbReference>
<organism evidence="8 9">
    <name type="scientific">Ogataea philodendri</name>
    <dbReference type="NCBI Taxonomy" id="1378263"/>
    <lineage>
        <taxon>Eukaryota</taxon>
        <taxon>Fungi</taxon>
        <taxon>Dikarya</taxon>
        <taxon>Ascomycota</taxon>
        <taxon>Saccharomycotina</taxon>
        <taxon>Pichiomycetes</taxon>
        <taxon>Pichiales</taxon>
        <taxon>Pichiaceae</taxon>
        <taxon>Ogataea</taxon>
    </lineage>
</organism>
<feature type="transmembrane region" description="Helical" evidence="6">
    <location>
        <begin position="400"/>
        <end position="422"/>
    </location>
</feature>
<evidence type="ECO:0000256" key="3">
    <source>
        <dbReference type="ARBA" id="ARBA00022989"/>
    </source>
</evidence>
<dbReference type="InterPro" id="IPR020846">
    <property type="entry name" value="MFS_dom"/>
</dbReference>
<protein>
    <recommendedName>
        <fullName evidence="7">Major facilitator superfamily (MFS) profile domain-containing protein</fullName>
    </recommendedName>
</protein>
<dbReference type="GO" id="GO:0022857">
    <property type="term" value="F:transmembrane transporter activity"/>
    <property type="evidence" value="ECO:0007669"/>
    <property type="project" value="InterPro"/>
</dbReference>
<sequence length="515" mass="56689">MDDSDRAKYPDLDDVGSNVSLDSAADVDHPDAVFTNQEQDGQPDDRLNLSKELTKTLTLPPLADNDPFYDRFTNGQKRIFVSIVAFTCFLSPISNLAFAPAIPEVASSLRSTSQTINVSNAVYNVFMGISPMMLSPLASIYGKKPIMILSAGGYTITSILTAVSQNLAMFFIFRALNAFFGTCCFSVGGSIVGDIKVPKERGRAMSWVLLGTQLGPTIGPVLGGIIITYTNWRVIFWAVTGLGALDLLLIIFFLKETSRVVVAQEIRKKTGKRFVFVSYNPFRVIWAFKYLNLILAGIMSTSILFSFYGLLTPIRHVINPRFNLNSPVLGSLFYLAPGVGLVLGGPLGGRYADHMVKKWIIKRDGERVSEDRLRSILWSIGFLMPASMLVYGWSLEKRKGGMALPIISMFCYAIGQTIAFPSMNSYCVDCLPSLKGDAIASNYFARYIVGGCVASATCLVQINNIGIGWTSTISCFVLLFGFMNCVFLIHFGAPLRLKALEKIERKKQAQKETKN</sequence>
<evidence type="ECO:0000256" key="5">
    <source>
        <dbReference type="SAM" id="MobiDB-lite"/>
    </source>
</evidence>
<feature type="transmembrane region" description="Helical" evidence="6">
    <location>
        <begin position="79"/>
        <end position="102"/>
    </location>
</feature>
<comment type="caution">
    <text evidence="8">The sequence shown here is derived from an EMBL/GenBank/DDBJ whole genome shotgun (WGS) entry which is preliminary data.</text>
</comment>
<feature type="transmembrane region" description="Helical" evidence="6">
    <location>
        <begin position="373"/>
        <end position="394"/>
    </location>
</feature>
<dbReference type="OrthoDB" id="3066029at2759"/>
<dbReference type="RefSeq" id="XP_046060318.1">
    <property type="nucleotide sequence ID" value="XM_046205864.1"/>
</dbReference>
<dbReference type="Pfam" id="PF07690">
    <property type="entry name" value="MFS_1"/>
    <property type="match status" value="1"/>
</dbReference>
<feature type="domain" description="Major facilitator superfamily (MFS) profile" evidence="7">
    <location>
        <begin position="80"/>
        <end position="502"/>
    </location>
</feature>
<dbReference type="SUPFAM" id="SSF103473">
    <property type="entry name" value="MFS general substrate transporter"/>
    <property type="match status" value="1"/>
</dbReference>
<evidence type="ECO:0000256" key="4">
    <source>
        <dbReference type="ARBA" id="ARBA00023136"/>
    </source>
</evidence>
<dbReference type="InterPro" id="IPR036259">
    <property type="entry name" value="MFS_trans_sf"/>
</dbReference>
<accession>A0A9P8T2P4</accession>
<dbReference type="EMBL" id="JAEUBE010000352">
    <property type="protein sequence ID" value="KAH3664038.1"/>
    <property type="molecule type" value="Genomic_DNA"/>
</dbReference>
<feature type="transmembrane region" description="Helical" evidence="6">
    <location>
        <begin position="443"/>
        <end position="462"/>
    </location>
</feature>
<name>A0A9P8T2P4_9ASCO</name>
<feature type="transmembrane region" description="Helical" evidence="6">
    <location>
        <begin position="290"/>
        <end position="311"/>
    </location>
</feature>
<feature type="transmembrane region" description="Helical" evidence="6">
    <location>
        <begin position="468"/>
        <end position="493"/>
    </location>
</feature>
<feature type="region of interest" description="Disordered" evidence="5">
    <location>
        <begin position="1"/>
        <end position="45"/>
    </location>
</feature>
<keyword evidence="2 6" id="KW-0812">Transmembrane</keyword>
<evidence type="ECO:0000256" key="2">
    <source>
        <dbReference type="ARBA" id="ARBA00022692"/>
    </source>
</evidence>
<dbReference type="Gene3D" id="1.20.1250.20">
    <property type="entry name" value="MFS general substrate transporter like domains"/>
    <property type="match status" value="1"/>
</dbReference>
<dbReference type="AlphaFoldDB" id="A0A9P8T2P4"/>
<feature type="transmembrane region" description="Helical" evidence="6">
    <location>
        <begin position="207"/>
        <end position="229"/>
    </location>
</feature>
<evidence type="ECO:0000313" key="9">
    <source>
        <dbReference type="Proteomes" id="UP000769157"/>
    </source>
</evidence>
<feature type="transmembrane region" description="Helical" evidence="6">
    <location>
        <begin position="153"/>
        <end position="172"/>
    </location>
</feature>